<dbReference type="Proteomes" id="UP000451233">
    <property type="component" value="Unassembled WGS sequence"/>
</dbReference>
<comment type="subcellular location">
    <subcellularLocation>
        <location evidence="1">Membrane</location>
    </subcellularLocation>
</comment>
<dbReference type="RefSeq" id="WP_160906580.1">
    <property type="nucleotide sequence ID" value="NZ_WVHS01000002.1"/>
</dbReference>
<keyword evidence="2" id="KW-0479">Metal-binding</keyword>
<organism evidence="6 7">
    <name type="scientific">Hufsiella ginkgonis</name>
    <dbReference type="NCBI Taxonomy" id="2695274"/>
    <lineage>
        <taxon>Bacteria</taxon>
        <taxon>Pseudomonadati</taxon>
        <taxon>Bacteroidota</taxon>
        <taxon>Sphingobacteriia</taxon>
        <taxon>Sphingobacteriales</taxon>
        <taxon>Sphingobacteriaceae</taxon>
        <taxon>Hufsiella</taxon>
    </lineage>
</organism>
<feature type="transmembrane region" description="Helical" evidence="5">
    <location>
        <begin position="6"/>
        <end position="24"/>
    </location>
</feature>
<gene>
    <name evidence="6" type="ORF">GS398_09790</name>
</gene>
<evidence type="ECO:0000313" key="6">
    <source>
        <dbReference type="EMBL" id="MXV15596.1"/>
    </source>
</evidence>
<keyword evidence="4 5" id="KW-0472">Membrane</keyword>
<keyword evidence="5" id="KW-1133">Transmembrane helix</keyword>
<keyword evidence="2" id="KW-0408">Iron</keyword>
<evidence type="ECO:0000256" key="5">
    <source>
        <dbReference type="SAM" id="Phobius"/>
    </source>
</evidence>
<dbReference type="EMBL" id="WVHS01000002">
    <property type="protein sequence ID" value="MXV15596.1"/>
    <property type="molecule type" value="Genomic_DNA"/>
</dbReference>
<dbReference type="GO" id="GO:0017004">
    <property type="term" value="P:cytochrome complex assembly"/>
    <property type="evidence" value="ECO:0007669"/>
    <property type="project" value="UniProtKB-KW"/>
</dbReference>
<reference evidence="6 7" key="1">
    <citation type="submission" date="2019-11" db="EMBL/GenBank/DDBJ databases">
        <title>Pedobacter sp. HMF7056 Genome sequencing and assembly.</title>
        <authorList>
            <person name="Kang H."/>
            <person name="Kim H."/>
            <person name="Joh K."/>
        </authorList>
    </citation>
    <scope>NUCLEOTIDE SEQUENCE [LARGE SCALE GENOMIC DNA]</scope>
    <source>
        <strain evidence="6 7">HMF7056</strain>
    </source>
</reference>
<dbReference type="GO" id="GO:0020037">
    <property type="term" value="F:heme binding"/>
    <property type="evidence" value="ECO:0007669"/>
    <property type="project" value="InterPro"/>
</dbReference>
<dbReference type="InterPro" id="IPR012340">
    <property type="entry name" value="NA-bd_OB-fold"/>
</dbReference>
<keyword evidence="3" id="KW-0201">Cytochrome c-type biogenesis</keyword>
<dbReference type="InterPro" id="IPR036127">
    <property type="entry name" value="CcmE-like_sf"/>
</dbReference>
<evidence type="ECO:0000256" key="1">
    <source>
        <dbReference type="ARBA" id="ARBA00004370"/>
    </source>
</evidence>
<evidence type="ECO:0000256" key="3">
    <source>
        <dbReference type="ARBA" id="ARBA00022748"/>
    </source>
</evidence>
<accession>A0A7K1XYH6</accession>
<keyword evidence="2" id="KW-0349">Heme</keyword>
<dbReference type="Pfam" id="PF03100">
    <property type="entry name" value="CcmE"/>
    <property type="match status" value="1"/>
</dbReference>
<comment type="caution">
    <text evidence="6">The sequence shown here is derived from an EMBL/GenBank/DDBJ whole genome shotgun (WGS) entry which is preliminary data.</text>
</comment>
<sequence length="138" mass="15401">MKKTSIIGLIIIAISIGVIISIYADTSTYGNFSEAQEKQSELVVVSHLNKRKKFTYDPHKDANYFAFYAIDNKGKECQVIFNGTKPQDFEKSEQLVITGKMSGENFYASRILMKCPSKYNKDQVEIKANGSSAVKSGI</sequence>
<keyword evidence="7" id="KW-1185">Reference proteome</keyword>
<dbReference type="InterPro" id="IPR004329">
    <property type="entry name" value="CcmE"/>
</dbReference>
<name>A0A7K1XYH6_9SPHI</name>
<evidence type="ECO:0000256" key="4">
    <source>
        <dbReference type="ARBA" id="ARBA00023136"/>
    </source>
</evidence>
<evidence type="ECO:0000313" key="7">
    <source>
        <dbReference type="Proteomes" id="UP000451233"/>
    </source>
</evidence>
<proteinExistence type="predicted"/>
<dbReference type="GO" id="GO:0005886">
    <property type="term" value="C:plasma membrane"/>
    <property type="evidence" value="ECO:0007669"/>
    <property type="project" value="InterPro"/>
</dbReference>
<protein>
    <submittedName>
        <fullName evidence="6">Cytochrome c maturation protein CcmE</fullName>
    </submittedName>
</protein>
<dbReference type="Gene3D" id="2.40.50.140">
    <property type="entry name" value="Nucleic acid-binding proteins"/>
    <property type="match status" value="1"/>
</dbReference>
<keyword evidence="5" id="KW-0812">Transmembrane</keyword>
<dbReference type="AlphaFoldDB" id="A0A7K1XYH6"/>
<evidence type="ECO:0000256" key="2">
    <source>
        <dbReference type="ARBA" id="ARBA00022617"/>
    </source>
</evidence>
<dbReference type="SUPFAM" id="SSF82093">
    <property type="entry name" value="Heme chaperone CcmE"/>
    <property type="match status" value="1"/>
</dbReference>
<dbReference type="GO" id="GO:0017003">
    <property type="term" value="P:protein-heme linkage"/>
    <property type="evidence" value="ECO:0007669"/>
    <property type="project" value="InterPro"/>
</dbReference>